<dbReference type="RefSeq" id="WP_165328413.1">
    <property type="nucleotide sequence ID" value="NZ_CP049109.1"/>
</dbReference>
<evidence type="ECO:0000313" key="1">
    <source>
        <dbReference type="EMBL" id="QIG81486.1"/>
    </source>
</evidence>
<dbReference type="EMBL" id="CP049109">
    <property type="protein sequence ID" value="QIG81486.1"/>
    <property type="molecule type" value="Genomic_DNA"/>
</dbReference>
<dbReference type="KEGG" id="spzr:G5C33_17970"/>
<name>A0A6G6YA83_9SPHN</name>
<keyword evidence="2" id="KW-1185">Reference proteome</keyword>
<proteinExistence type="predicted"/>
<reference evidence="1 2" key="1">
    <citation type="submission" date="2020-02" db="EMBL/GenBank/DDBJ databases">
        <authorList>
            <person name="Zheng R.K."/>
            <person name="Sun C.M."/>
        </authorList>
    </citation>
    <scope>NUCLEOTIDE SEQUENCE [LARGE SCALE GENOMIC DNA]</scope>
    <source>
        <strain evidence="2">zrk23</strain>
    </source>
</reference>
<gene>
    <name evidence="1" type="ORF">G5C33_17970</name>
</gene>
<accession>A0A6G6YA83</accession>
<dbReference type="Proteomes" id="UP000501568">
    <property type="component" value="Chromosome"/>
</dbReference>
<evidence type="ECO:0000313" key="2">
    <source>
        <dbReference type="Proteomes" id="UP000501568"/>
    </source>
</evidence>
<dbReference type="AlphaFoldDB" id="A0A6G6YA83"/>
<protein>
    <submittedName>
        <fullName evidence="1">Uncharacterized protein</fullName>
    </submittedName>
</protein>
<sequence>MFALLAAIALTGAAPSDDPYPAEAVFAAVRAACGDVQDYAATQAAVRAQGWEAYEPEEGSPQRTFLDHAQLFVDNFGDMVSHREGHVFRATIAGEALDLVVSRVEGGGRWVNGCAVFDAAEARSLPIAFFTEKLGAAPYERADVPGAMRKAFWQPGLAPTHLNFEYYYVPADSPGVPMLGSGGMGFIAQASGELNG</sequence>
<organism evidence="1 2">
    <name type="scientific">Stakelama tenebrarum</name>
    <dbReference type="NCBI Taxonomy" id="2711215"/>
    <lineage>
        <taxon>Bacteria</taxon>
        <taxon>Pseudomonadati</taxon>
        <taxon>Pseudomonadota</taxon>
        <taxon>Alphaproteobacteria</taxon>
        <taxon>Sphingomonadales</taxon>
        <taxon>Sphingomonadaceae</taxon>
        <taxon>Stakelama</taxon>
    </lineage>
</organism>